<feature type="transmembrane region" description="Helical" evidence="6">
    <location>
        <begin position="314"/>
        <end position="339"/>
    </location>
</feature>
<evidence type="ECO:0000256" key="6">
    <source>
        <dbReference type="SAM" id="Phobius"/>
    </source>
</evidence>
<feature type="transmembrane region" description="Helical" evidence="6">
    <location>
        <begin position="158"/>
        <end position="180"/>
    </location>
</feature>
<proteinExistence type="predicted"/>
<keyword evidence="3 6" id="KW-1133">Transmembrane helix</keyword>
<name>A0ABQ9ITJ4_9CUCU</name>
<dbReference type="PROSITE" id="PS00217">
    <property type="entry name" value="SUGAR_TRANSPORT_2"/>
    <property type="match status" value="2"/>
</dbReference>
<evidence type="ECO:0000256" key="2">
    <source>
        <dbReference type="ARBA" id="ARBA00022692"/>
    </source>
</evidence>
<evidence type="ECO:0000256" key="5">
    <source>
        <dbReference type="ARBA" id="ARBA00023180"/>
    </source>
</evidence>
<feature type="transmembrane region" description="Helical" evidence="6">
    <location>
        <begin position="534"/>
        <end position="555"/>
    </location>
</feature>
<comment type="caution">
    <text evidence="8">The sequence shown here is derived from an EMBL/GenBank/DDBJ whole genome shotgun (WGS) entry which is preliminary data.</text>
</comment>
<feature type="transmembrane region" description="Helical" evidence="6">
    <location>
        <begin position="423"/>
        <end position="444"/>
    </location>
</feature>
<evidence type="ECO:0000256" key="4">
    <source>
        <dbReference type="ARBA" id="ARBA00023136"/>
    </source>
</evidence>
<dbReference type="InterPro" id="IPR020846">
    <property type="entry name" value="MFS_dom"/>
</dbReference>
<dbReference type="Proteomes" id="UP001162164">
    <property type="component" value="Unassembled WGS sequence"/>
</dbReference>
<keyword evidence="4 6" id="KW-0472">Membrane</keyword>
<dbReference type="Pfam" id="PF00083">
    <property type="entry name" value="Sugar_tr"/>
    <property type="match status" value="2"/>
</dbReference>
<dbReference type="InterPro" id="IPR003663">
    <property type="entry name" value="Sugar/inositol_transpt"/>
</dbReference>
<feature type="transmembrane region" description="Helical" evidence="6">
    <location>
        <begin position="134"/>
        <end position="152"/>
    </location>
</feature>
<protein>
    <recommendedName>
        <fullName evidence="7">Major facilitator superfamily (MFS) profile domain-containing protein</fullName>
    </recommendedName>
</protein>
<dbReference type="PRINTS" id="PR00171">
    <property type="entry name" value="SUGRTRNSPORT"/>
</dbReference>
<feature type="transmembrane region" description="Helical" evidence="6">
    <location>
        <begin position="476"/>
        <end position="498"/>
    </location>
</feature>
<comment type="subcellular location">
    <subcellularLocation>
        <location evidence="1">Membrane</location>
        <topology evidence="1">Multi-pass membrane protein</topology>
    </subcellularLocation>
</comment>
<evidence type="ECO:0000259" key="7">
    <source>
        <dbReference type="PROSITE" id="PS50850"/>
    </source>
</evidence>
<feature type="domain" description="Major facilitator superfamily (MFS) profile" evidence="7">
    <location>
        <begin position="1"/>
        <end position="404"/>
    </location>
</feature>
<keyword evidence="2 6" id="KW-0812">Transmembrane</keyword>
<accession>A0ABQ9ITJ4</accession>
<dbReference type="InterPro" id="IPR036259">
    <property type="entry name" value="MFS_trans_sf"/>
</dbReference>
<organism evidence="8 9">
    <name type="scientific">Molorchus minor</name>
    <dbReference type="NCBI Taxonomy" id="1323400"/>
    <lineage>
        <taxon>Eukaryota</taxon>
        <taxon>Metazoa</taxon>
        <taxon>Ecdysozoa</taxon>
        <taxon>Arthropoda</taxon>
        <taxon>Hexapoda</taxon>
        <taxon>Insecta</taxon>
        <taxon>Pterygota</taxon>
        <taxon>Neoptera</taxon>
        <taxon>Endopterygota</taxon>
        <taxon>Coleoptera</taxon>
        <taxon>Polyphaga</taxon>
        <taxon>Cucujiformia</taxon>
        <taxon>Chrysomeloidea</taxon>
        <taxon>Cerambycidae</taxon>
        <taxon>Lamiinae</taxon>
        <taxon>Monochamini</taxon>
        <taxon>Molorchus</taxon>
    </lineage>
</organism>
<dbReference type="InterPro" id="IPR050549">
    <property type="entry name" value="MFS_Trehalose_Transporter"/>
</dbReference>
<dbReference type="Gene3D" id="1.20.1250.20">
    <property type="entry name" value="MFS general substrate transporter like domains"/>
    <property type="match status" value="3"/>
</dbReference>
<evidence type="ECO:0000256" key="3">
    <source>
        <dbReference type="ARBA" id="ARBA00022989"/>
    </source>
</evidence>
<keyword evidence="9" id="KW-1185">Reference proteome</keyword>
<dbReference type="PANTHER" id="PTHR48021:SF47">
    <property type="entry name" value="GH17672P"/>
    <property type="match status" value="1"/>
</dbReference>
<sequence>MLFFSVDLLATAGDVTLSWTSPIYPQIYSNDSSINPLGRPITEDEDAWIGSLLTIGAVVGPYPFSFIAETFGRKIGLLCIALPHIISYISMAVATNVYMLYVGRILGGIAMGAGYSLLPMYIAEITQDFNRGSLSQTMNVFWALGTFIPYAIGPFLSVFTFNLILALIPATFFIIFLLVGPESPYYLVSKNKICEAEKSLMKLRSTNKQLVQKELEHIRANLKKPQEMSGFCAISFYLQPIFETAGTGISPEISALAVGFSLVLTSFFTPLLIDRMGRKILTICSCFGMTLALTMLGAFFYIQDSTNIDIKPLFWIPIFSLMFYIFSYNLGIGCIPWTLCSELFPSNVKHISSTAVSSTCWLTSFLVTKFFNDMNNAMGKAVDLLATAGDVTLSWTSPVLPKLTSNDTSENPLGRSITEEEDAWIASLVTIGAMIGPYVAGFIAGHFGRKIGLLSLAIPHIVSLLTMAFATNIFSILLWSAFGGIAAGGGYMLLPMYIAEIAHDSDRGMLSQTLNVFWAFGNFIPYAIGPYLSIMWFNIVLACIPTAFFVLFLLFGPETPYYLVSVNKTKEATNSLKVLRSLNDEDVQKELEHIRENFKNQDSGRFSRCNKK</sequence>
<feature type="transmembrane region" description="Helical" evidence="6">
    <location>
        <begin position="101"/>
        <end position="122"/>
    </location>
</feature>
<feature type="transmembrane region" description="Helical" evidence="6">
    <location>
        <begin position="75"/>
        <end position="95"/>
    </location>
</feature>
<evidence type="ECO:0000256" key="1">
    <source>
        <dbReference type="ARBA" id="ARBA00004141"/>
    </source>
</evidence>
<feature type="transmembrane region" description="Helical" evidence="6">
    <location>
        <begin position="280"/>
        <end position="302"/>
    </location>
</feature>
<dbReference type="InterPro" id="IPR005828">
    <property type="entry name" value="MFS_sugar_transport-like"/>
</dbReference>
<dbReference type="EMBL" id="JAPWTJ010002635">
    <property type="protein sequence ID" value="KAJ8965329.1"/>
    <property type="molecule type" value="Genomic_DNA"/>
</dbReference>
<reference evidence="8" key="1">
    <citation type="journal article" date="2023" name="Insect Mol. Biol.">
        <title>Genome sequencing provides insights into the evolution of gene families encoding plant cell wall-degrading enzymes in longhorned beetles.</title>
        <authorList>
            <person name="Shin N.R."/>
            <person name="Okamura Y."/>
            <person name="Kirsch R."/>
            <person name="Pauchet Y."/>
        </authorList>
    </citation>
    <scope>NUCLEOTIDE SEQUENCE</scope>
    <source>
        <strain evidence="8">MMC_N1</strain>
    </source>
</reference>
<gene>
    <name evidence="8" type="ORF">NQ317_004713</name>
</gene>
<evidence type="ECO:0000313" key="8">
    <source>
        <dbReference type="EMBL" id="KAJ8965329.1"/>
    </source>
</evidence>
<feature type="transmembrane region" description="Helical" evidence="6">
    <location>
        <begin position="253"/>
        <end position="273"/>
    </location>
</feature>
<dbReference type="PANTHER" id="PTHR48021">
    <property type="match status" value="1"/>
</dbReference>
<dbReference type="InterPro" id="IPR005829">
    <property type="entry name" value="Sugar_transporter_CS"/>
</dbReference>
<keyword evidence="5" id="KW-0325">Glycoprotein</keyword>
<feature type="transmembrane region" description="Helical" evidence="6">
    <location>
        <begin position="451"/>
        <end position="470"/>
    </location>
</feature>
<dbReference type="SUPFAM" id="SSF103473">
    <property type="entry name" value="MFS general substrate transporter"/>
    <property type="match status" value="2"/>
</dbReference>
<dbReference type="PROSITE" id="PS50850">
    <property type="entry name" value="MFS"/>
    <property type="match status" value="1"/>
</dbReference>
<evidence type="ECO:0000313" key="9">
    <source>
        <dbReference type="Proteomes" id="UP001162164"/>
    </source>
</evidence>